<dbReference type="Proteomes" id="UP000553193">
    <property type="component" value="Unassembled WGS sequence"/>
</dbReference>
<evidence type="ECO:0000256" key="1">
    <source>
        <dbReference type="ARBA" id="ARBA00009481"/>
    </source>
</evidence>
<protein>
    <submittedName>
        <fullName evidence="4">Glycosyltransferase involved in cell wall biosynthesis</fullName>
    </submittedName>
</protein>
<dbReference type="Gene3D" id="3.40.50.2000">
    <property type="entry name" value="Glycogen Phosphorylase B"/>
    <property type="match status" value="2"/>
</dbReference>
<gene>
    <name evidence="4" type="ORF">GGQ83_003706</name>
</gene>
<comment type="similarity">
    <text evidence="1">Belongs to the glycosyltransferase group 1 family. Glycosyltransferase 4 subfamily.</text>
</comment>
<comment type="caution">
    <text evidence="4">The sequence shown here is derived from an EMBL/GenBank/DDBJ whole genome shotgun (WGS) entry which is preliminary data.</text>
</comment>
<sequence length="411" mass="45197">MLQVSSTDLAGGRFNGHAIGPRLTQRGIQSRMLVWNRQSQDATVRAFLPLRGARRMNAWLGRMERARSIHARLQYQSFLLAAHPWFREADVVHYHLIHDGWFSLDALPFLTRRKPSLWTWHDPWIMTGHCIYPLGCGRWRTGCGACPDLTLPFAMRRDRTADQHRWKQGVVGRSRVEVILASRHMQAMAEASPIARGLSTHLLPFGVDLDFFTPGDVAAARARLGIRPDRVVIGFRGAAENMFKGGDLVIEALRGLPAELAEKLCLLSTHAHGQTLPFVDRHQVVELGWNTDPLLVRDSLLAADFFVMPSRAEAFGMMAIEAMACGKPVIVTDGTSLPEVTQAPEIGIAVPAGDVPALTAAILRLIQNPYERAARGAAGRALAEARYGEAGFADGLATLYRGAVVRRGAAP</sequence>
<dbReference type="PANTHER" id="PTHR12526:SF640">
    <property type="entry name" value="COLANIC ACID BIOSYNTHESIS GLYCOSYLTRANSFERASE WCAL-RELATED"/>
    <property type="match status" value="1"/>
</dbReference>
<dbReference type="PANTHER" id="PTHR12526">
    <property type="entry name" value="GLYCOSYLTRANSFERASE"/>
    <property type="match status" value="1"/>
</dbReference>
<reference evidence="4 5" key="1">
    <citation type="submission" date="2020-08" db="EMBL/GenBank/DDBJ databases">
        <title>Genomic Encyclopedia of Type Strains, Phase IV (KMG-IV): sequencing the most valuable type-strain genomes for metagenomic binning, comparative biology and taxonomic classification.</title>
        <authorList>
            <person name="Goeker M."/>
        </authorList>
    </citation>
    <scope>NUCLEOTIDE SEQUENCE [LARGE SCALE GENOMIC DNA]</scope>
    <source>
        <strain evidence="4 5">DSM 19979</strain>
    </source>
</reference>
<evidence type="ECO:0000256" key="2">
    <source>
        <dbReference type="ARBA" id="ARBA00022676"/>
    </source>
</evidence>
<dbReference type="AlphaFoldDB" id="A0A840AIC5"/>
<organism evidence="4 5">
    <name type="scientific">Roseococcus suduntuyensis</name>
    <dbReference type="NCBI Taxonomy" id="455361"/>
    <lineage>
        <taxon>Bacteria</taxon>
        <taxon>Pseudomonadati</taxon>
        <taxon>Pseudomonadota</taxon>
        <taxon>Alphaproteobacteria</taxon>
        <taxon>Acetobacterales</taxon>
        <taxon>Roseomonadaceae</taxon>
        <taxon>Roseococcus</taxon>
    </lineage>
</organism>
<evidence type="ECO:0000256" key="3">
    <source>
        <dbReference type="ARBA" id="ARBA00022679"/>
    </source>
</evidence>
<name>A0A840AIC5_9PROT</name>
<dbReference type="RefSeq" id="WP_207017781.1">
    <property type="nucleotide sequence ID" value="NZ_JACIDJ010000009.1"/>
</dbReference>
<proteinExistence type="inferred from homology"/>
<keyword evidence="2" id="KW-0328">Glycosyltransferase</keyword>
<evidence type="ECO:0000313" key="5">
    <source>
        <dbReference type="Proteomes" id="UP000553193"/>
    </source>
</evidence>
<dbReference type="SUPFAM" id="SSF53756">
    <property type="entry name" value="UDP-Glycosyltransferase/glycogen phosphorylase"/>
    <property type="match status" value="1"/>
</dbReference>
<keyword evidence="3 4" id="KW-0808">Transferase</keyword>
<keyword evidence="5" id="KW-1185">Reference proteome</keyword>
<dbReference type="GO" id="GO:0016757">
    <property type="term" value="F:glycosyltransferase activity"/>
    <property type="evidence" value="ECO:0007669"/>
    <property type="project" value="UniProtKB-KW"/>
</dbReference>
<accession>A0A840AIC5</accession>
<dbReference type="EMBL" id="JACIDJ010000009">
    <property type="protein sequence ID" value="MBB3900230.1"/>
    <property type="molecule type" value="Genomic_DNA"/>
</dbReference>
<evidence type="ECO:0000313" key="4">
    <source>
        <dbReference type="EMBL" id="MBB3900230.1"/>
    </source>
</evidence>
<dbReference type="Pfam" id="PF13692">
    <property type="entry name" value="Glyco_trans_1_4"/>
    <property type="match status" value="1"/>
</dbReference>